<gene>
    <name evidence="5" type="primary">lysA_2</name>
    <name evidence="5" type="ORF">APE01nite_17900</name>
</gene>
<evidence type="ECO:0000313" key="6">
    <source>
        <dbReference type="Proteomes" id="UP000317730"/>
    </source>
</evidence>
<dbReference type="Gene3D" id="3.20.20.10">
    <property type="entry name" value="Alanine racemase"/>
    <property type="match status" value="1"/>
</dbReference>
<sequence length="395" mass="44005">MQVWPSEHVLRRLEAERKQEKDPLCAYFYDLDALRNHAIRTRTAMPDGCELFYAVKANAEPPILRVLADLLDGFEVASGGELNWVSAHAPNARIIFGGPGKLDSELINAISRGIDTIHVESFNEIKRIEALAQGYPVNVALRINPLLNADIRTKLMMAGGPSPFGIDEEQINACLDYIHRSTKLRLTGFHLHALSHHLDMDAHAVLLFHYLKKFRTWRGMADSEVQILNVGGGIGVNYTEPEQQPDWVGMMARLREMLQQIPAAPCIRFELGRYLTASCGFYAAEIIDLKQSHGTWFAICHGGTHHFRTPAAQSHSHPVTVIPKSGRNRHQLTSVNCTFVGQLCTPKDVLARDVPCQKIGIGDIALFPLAGAYGWTISHQKFLRHAPPKMVFVAA</sequence>
<dbReference type="Gene3D" id="2.40.37.10">
    <property type="entry name" value="Lyase, Ornithine Decarboxylase, Chain A, domain 1"/>
    <property type="match status" value="1"/>
</dbReference>
<name>A0A4Y3TW22_9PROT</name>
<dbReference type="InterPro" id="IPR022657">
    <property type="entry name" value="De-COase2_CS"/>
</dbReference>
<dbReference type="GO" id="GO:0009089">
    <property type="term" value="P:lysine biosynthetic process via diaminopimelate"/>
    <property type="evidence" value="ECO:0007669"/>
    <property type="project" value="TreeGrafter"/>
</dbReference>
<dbReference type="PANTHER" id="PTHR43727:SF2">
    <property type="entry name" value="GROUP IV DECARBOXYLASE"/>
    <property type="match status" value="1"/>
</dbReference>
<accession>A0A4Y3TW22</accession>
<dbReference type="Proteomes" id="UP000317730">
    <property type="component" value="Unassembled WGS sequence"/>
</dbReference>
<feature type="domain" description="Orn/DAP/Arg decarboxylase 2 N-terminal" evidence="4">
    <location>
        <begin position="33"/>
        <end position="277"/>
    </location>
</feature>
<organism evidence="5 6">
    <name type="scientific">Acetobacter peroxydans</name>
    <dbReference type="NCBI Taxonomy" id="104098"/>
    <lineage>
        <taxon>Bacteria</taxon>
        <taxon>Pseudomonadati</taxon>
        <taxon>Pseudomonadota</taxon>
        <taxon>Alphaproteobacteria</taxon>
        <taxon>Acetobacterales</taxon>
        <taxon>Acetobacteraceae</taxon>
        <taxon>Acetobacter</taxon>
    </lineage>
</organism>
<dbReference type="InterPro" id="IPR022644">
    <property type="entry name" value="De-COase2_N"/>
</dbReference>
<feature type="active site" description="Proton donor" evidence="3">
    <location>
        <position position="344"/>
    </location>
</feature>
<dbReference type="GO" id="GO:0008836">
    <property type="term" value="F:diaminopimelate decarboxylase activity"/>
    <property type="evidence" value="ECO:0007669"/>
    <property type="project" value="TreeGrafter"/>
</dbReference>
<dbReference type="PRINTS" id="PR01182">
    <property type="entry name" value="ORNDCRBXLASE"/>
</dbReference>
<comment type="caution">
    <text evidence="5">The sequence shown here is derived from an EMBL/GenBank/DDBJ whole genome shotgun (WGS) entry which is preliminary data.</text>
</comment>
<dbReference type="InterPro" id="IPR002433">
    <property type="entry name" value="Orn_de-COase"/>
</dbReference>
<evidence type="ECO:0000256" key="2">
    <source>
        <dbReference type="ARBA" id="ARBA00022898"/>
    </source>
</evidence>
<evidence type="ECO:0000256" key="3">
    <source>
        <dbReference type="PIRSR" id="PIRSR600183-50"/>
    </source>
</evidence>
<dbReference type="SUPFAM" id="SSF51419">
    <property type="entry name" value="PLP-binding barrel"/>
    <property type="match status" value="1"/>
</dbReference>
<dbReference type="PROSITE" id="PS00879">
    <property type="entry name" value="ODR_DC_2_2"/>
    <property type="match status" value="1"/>
</dbReference>
<dbReference type="InterPro" id="IPR000183">
    <property type="entry name" value="Orn/DAP/Arg_de-COase"/>
</dbReference>
<dbReference type="OrthoDB" id="9802147at2"/>
<dbReference type="SUPFAM" id="SSF50621">
    <property type="entry name" value="Alanine racemase C-terminal domain-like"/>
    <property type="match status" value="1"/>
</dbReference>
<dbReference type="EMBL" id="BJMV01000009">
    <property type="protein sequence ID" value="GEB85993.1"/>
    <property type="molecule type" value="Genomic_DNA"/>
</dbReference>
<reference evidence="5 6" key="1">
    <citation type="submission" date="2019-06" db="EMBL/GenBank/DDBJ databases">
        <title>Whole genome shotgun sequence of Acetobacter peroxydans NBRC 13755.</title>
        <authorList>
            <person name="Hosoyama A."/>
            <person name="Uohara A."/>
            <person name="Ohji S."/>
            <person name="Ichikawa N."/>
        </authorList>
    </citation>
    <scope>NUCLEOTIDE SEQUENCE [LARGE SCALE GENOMIC DNA]</scope>
    <source>
        <strain evidence="5 6">NBRC 13755</strain>
    </source>
</reference>
<dbReference type="PANTHER" id="PTHR43727">
    <property type="entry name" value="DIAMINOPIMELATE DECARBOXYLASE"/>
    <property type="match status" value="1"/>
</dbReference>
<dbReference type="InterPro" id="IPR029066">
    <property type="entry name" value="PLP-binding_barrel"/>
</dbReference>
<keyword evidence="6" id="KW-1185">Reference proteome</keyword>
<dbReference type="PRINTS" id="PR01179">
    <property type="entry name" value="ODADCRBXLASE"/>
</dbReference>
<comment type="cofactor">
    <cofactor evidence="1 3">
        <name>pyridoxal 5'-phosphate</name>
        <dbReference type="ChEBI" id="CHEBI:597326"/>
    </cofactor>
</comment>
<evidence type="ECO:0000256" key="1">
    <source>
        <dbReference type="ARBA" id="ARBA00001933"/>
    </source>
</evidence>
<keyword evidence="2 3" id="KW-0663">Pyridoxal phosphate</keyword>
<feature type="modified residue" description="N6-(pyridoxal phosphate)lysine" evidence="3">
    <location>
        <position position="56"/>
    </location>
</feature>
<dbReference type="GO" id="GO:0006596">
    <property type="term" value="P:polyamine biosynthetic process"/>
    <property type="evidence" value="ECO:0007669"/>
    <property type="project" value="InterPro"/>
</dbReference>
<proteinExistence type="predicted"/>
<dbReference type="InterPro" id="IPR009006">
    <property type="entry name" value="Ala_racemase/Decarboxylase_C"/>
</dbReference>
<dbReference type="CDD" id="cd06843">
    <property type="entry name" value="PLPDE_III_PvsE_like"/>
    <property type="match status" value="1"/>
</dbReference>
<evidence type="ECO:0000259" key="4">
    <source>
        <dbReference type="Pfam" id="PF02784"/>
    </source>
</evidence>
<dbReference type="RefSeq" id="WP_141376723.1">
    <property type="nucleotide sequence ID" value="NZ_BAPL01000032.1"/>
</dbReference>
<evidence type="ECO:0000313" key="5">
    <source>
        <dbReference type="EMBL" id="GEB85993.1"/>
    </source>
</evidence>
<protein>
    <submittedName>
        <fullName evidence="5">Diaminopimelate decarboxylase</fullName>
    </submittedName>
</protein>
<dbReference type="AlphaFoldDB" id="A0A4Y3TW22"/>
<dbReference type="Pfam" id="PF02784">
    <property type="entry name" value="Orn_Arg_deC_N"/>
    <property type="match status" value="1"/>
</dbReference>